<keyword evidence="2" id="KW-0614">Plasmid</keyword>
<reference evidence="2 4" key="1">
    <citation type="submission" date="2016-01" db="EMBL/GenBank/DDBJ databases">
        <title>Complete genome and mega plasmid sequence of Sphingomonas panacis DCY99 elicits systemic resistance in rice to Xanthomonas oryzae.</title>
        <authorList>
            <person name="Kim Y.J."/>
            <person name="Yang D.C."/>
            <person name="Sing P."/>
        </authorList>
    </citation>
    <scope>NUCLEOTIDE SEQUENCE [LARGE SCALE GENOMIC DNA]</scope>
    <source>
        <strain evidence="2 4">DCY99</strain>
        <plasmid evidence="4">Plasmid</plasmid>
        <plasmid evidence="2">unnamed</plasmid>
    </source>
</reference>
<dbReference type="AlphaFoldDB" id="A0A1B3ZI46"/>
<dbReference type="EMBL" id="CP014169">
    <property type="protein sequence ID" value="AOH87100.1"/>
    <property type="molecule type" value="Genomic_DNA"/>
</dbReference>
<name>A0A1B3ZI46_9SPHN</name>
<dbReference type="OrthoDB" id="7408907at2"/>
<evidence type="ECO:0000256" key="1">
    <source>
        <dbReference type="SAM" id="MobiDB-lite"/>
    </source>
</evidence>
<accession>A0A1B3ZI46</accession>
<dbReference type="KEGG" id="span:AWL63_23265"/>
<evidence type="ECO:0008006" key="5">
    <source>
        <dbReference type="Google" id="ProtNLM"/>
    </source>
</evidence>
<geneLocation type="plasmid" evidence="4"/>
<dbReference type="Proteomes" id="UP000094256">
    <property type="component" value="Plasmid unnamed"/>
</dbReference>
<dbReference type="RefSeq" id="WP_069207670.1">
    <property type="nucleotide sequence ID" value="NZ_CP014169.1"/>
</dbReference>
<evidence type="ECO:0000313" key="2">
    <source>
        <dbReference type="EMBL" id="AOH87100.1"/>
    </source>
</evidence>
<keyword evidence="4" id="KW-1185">Reference proteome</keyword>
<organism evidence="2 4">
    <name type="scientific">Sphingomonas panacis</name>
    <dbReference type="NCBI Taxonomy" id="1560345"/>
    <lineage>
        <taxon>Bacteria</taxon>
        <taxon>Pseudomonadati</taxon>
        <taxon>Pseudomonadota</taxon>
        <taxon>Alphaproteobacteria</taxon>
        <taxon>Sphingomonadales</taxon>
        <taxon>Sphingomonadaceae</taxon>
        <taxon>Sphingomonas</taxon>
    </lineage>
</organism>
<geneLocation type="plasmid" evidence="2">
    <name>unnamed</name>
</geneLocation>
<feature type="compositionally biased region" description="Pro residues" evidence="1">
    <location>
        <begin position="122"/>
        <end position="135"/>
    </location>
</feature>
<protein>
    <recommendedName>
        <fullName evidence="5">DUF736 domain-containing protein</fullName>
    </recommendedName>
</protein>
<proteinExistence type="predicted"/>
<dbReference type="InterPro" id="IPR007948">
    <property type="entry name" value="DUF736"/>
</dbReference>
<sequence length="168" mass="17614">MNIGTITQNASGTYTGKISTLTVAIVIALRTVQSTNPRAPKFEILALSAARQWVQVGALFELASNSTGETFLNGKIEDPSLDKPLYLSAFRQEDGSYNIVWSRPTRRRDAPTDTAASDDGLPPVPGADAPVPPAGPDGLGDSSAEGAFGNEPASGGRRRGARTPEMAD</sequence>
<evidence type="ECO:0000313" key="4">
    <source>
        <dbReference type="Proteomes" id="UP000094256"/>
    </source>
</evidence>
<feature type="region of interest" description="Disordered" evidence="1">
    <location>
        <begin position="98"/>
        <end position="168"/>
    </location>
</feature>
<evidence type="ECO:0000313" key="3">
    <source>
        <dbReference type="EMBL" id="AOH87102.1"/>
    </source>
</evidence>
<dbReference type="KEGG" id="span:AWL63_23250"/>
<gene>
    <name evidence="2" type="ORF">AWL63_23250</name>
    <name evidence="3" type="ORF">AWL63_23265</name>
</gene>
<feature type="compositionally biased region" description="Low complexity" evidence="1">
    <location>
        <begin position="112"/>
        <end position="121"/>
    </location>
</feature>
<dbReference type="Pfam" id="PF05284">
    <property type="entry name" value="DUF736"/>
    <property type="match status" value="1"/>
</dbReference>
<dbReference type="EMBL" id="CP014169">
    <property type="protein sequence ID" value="AOH87102.1"/>
    <property type="molecule type" value="Genomic_DNA"/>
</dbReference>